<dbReference type="SUPFAM" id="SSF53474">
    <property type="entry name" value="alpha/beta-Hydrolases"/>
    <property type="match status" value="1"/>
</dbReference>
<dbReference type="Pfam" id="PF00561">
    <property type="entry name" value="Abhydrolase_1"/>
    <property type="match status" value="1"/>
</dbReference>
<dbReference type="Gene3D" id="3.40.50.1820">
    <property type="entry name" value="alpha/beta hydrolase"/>
    <property type="match status" value="1"/>
</dbReference>
<dbReference type="PRINTS" id="PR00412">
    <property type="entry name" value="EPOXHYDRLASE"/>
</dbReference>
<proteinExistence type="predicted"/>
<evidence type="ECO:0000313" key="2">
    <source>
        <dbReference type="EMBL" id="QIN80474.1"/>
    </source>
</evidence>
<dbReference type="EMBL" id="CP045121">
    <property type="protein sequence ID" value="QIN80474.1"/>
    <property type="molecule type" value="Genomic_DNA"/>
</dbReference>
<gene>
    <name evidence="2" type="ORF">GBA65_20320</name>
</gene>
<dbReference type="InterPro" id="IPR029058">
    <property type="entry name" value="AB_hydrolase_fold"/>
</dbReference>
<dbReference type="KEGG" id="rmar:GBA65_20320"/>
<dbReference type="InterPro" id="IPR000639">
    <property type="entry name" value="Epox_hydrolase-like"/>
</dbReference>
<dbReference type="PANTHER" id="PTHR43798">
    <property type="entry name" value="MONOACYLGLYCEROL LIPASE"/>
    <property type="match status" value="1"/>
</dbReference>
<dbReference type="PRINTS" id="PR00111">
    <property type="entry name" value="ABHYDROLASE"/>
</dbReference>
<dbReference type="GO" id="GO:0016787">
    <property type="term" value="F:hydrolase activity"/>
    <property type="evidence" value="ECO:0007669"/>
    <property type="project" value="UniProtKB-KW"/>
</dbReference>
<name>A0A6G8Q1V9_9ACTN</name>
<evidence type="ECO:0000259" key="1">
    <source>
        <dbReference type="Pfam" id="PF00561"/>
    </source>
</evidence>
<dbReference type="Proteomes" id="UP000502706">
    <property type="component" value="Chromosome"/>
</dbReference>
<evidence type="ECO:0000313" key="3">
    <source>
        <dbReference type="Proteomes" id="UP000502706"/>
    </source>
</evidence>
<dbReference type="InterPro" id="IPR050266">
    <property type="entry name" value="AB_hydrolase_sf"/>
</dbReference>
<dbReference type="InterPro" id="IPR000073">
    <property type="entry name" value="AB_hydrolase_1"/>
</dbReference>
<reference evidence="2 3" key="1">
    <citation type="submission" date="2019-10" db="EMBL/GenBank/DDBJ databases">
        <title>Rubrobacter sp nov SCSIO 52915 isolated from a deep-sea sediment in the South China Sea.</title>
        <authorList>
            <person name="Chen R.W."/>
        </authorList>
    </citation>
    <scope>NUCLEOTIDE SEQUENCE [LARGE SCALE GENOMIC DNA]</scope>
    <source>
        <strain evidence="2 3">SCSIO 52915</strain>
    </source>
</reference>
<dbReference type="AlphaFoldDB" id="A0A6G8Q1V9"/>
<keyword evidence="2" id="KW-0378">Hydrolase</keyword>
<accession>A0A6G8Q1V9</accession>
<keyword evidence="3" id="KW-1185">Reference proteome</keyword>
<sequence length="255" mass="27928">MAHGESGSGPKDPLVLLHAFPLNRRMWAPQVRALEGERRVITPDYPGFGRSPRPCAQPDVRHYAEGVRELLDGLHLERVALGGLSMGGYVAFACLRLFPERISALVLANTRPDPDTEEARETRRELARRVAEEGVEILPDLQMERLLSRQTLQNKPEVVEDVRRMILESSPDGVVAALGAMRDRPDSTDLLGEIGVPTLVLGGEEDAISTPEVMERMASGIPDSRYVALPNAGHLSNLEAPEEFNAALAGFLARV</sequence>
<protein>
    <submittedName>
        <fullName evidence="2">Alpha/beta fold hydrolase</fullName>
    </submittedName>
</protein>
<organism evidence="2 3">
    <name type="scientific">Rubrobacter marinus</name>
    <dbReference type="NCBI Taxonomy" id="2653852"/>
    <lineage>
        <taxon>Bacteria</taxon>
        <taxon>Bacillati</taxon>
        <taxon>Actinomycetota</taxon>
        <taxon>Rubrobacteria</taxon>
        <taxon>Rubrobacterales</taxon>
        <taxon>Rubrobacteraceae</taxon>
        <taxon>Rubrobacter</taxon>
    </lineage>
</organism>
<feature type="domain" description="AB hydrolase-1" evidence="1">
    <location>
        <begin position="13"/>
        <end position="241"/>
    </location>
</feature>